<feature type="region of interest" description="Disordered" evidence="2">
    <location>
        <begin position="1516"/>
        <end position="1535"/>
    </location>
</feature>
<dbReference type="Proteomes" id="UP001519460">
    <property type="component" value="Unassembled WGS sequence"/>
</dbReference>
<dbReference type="InterPro" id="IPR027417">
    <property type="entry name" value="P-loop_NTPase"/>
</dbReference>
<gene>
    <name evidence="3" type="ORF">BaRGS_00023661</name>
</gene>
<organism evidence="3 4">
    <name type="scientific">Batillaria attramentaria</name>
    <dbReference type="NCBI Taxonomy" id="370345"/>
    <lineage>
        <taxon>Eukaryota</taxon>
        <taxon>Metazoa</taxon>
        <taxon>Spiralia</taxon>
        <taxon>Lophotrochozoa</taxon>
        <taxon>Mollusca</taxon>
        <taxon>Gastropoda</taxon>
        <taxon>Caenogastropoda</taxon>
        <taxon>Sorbeoconcha</taxon>
        <taxon>Cerithioidea</taxon>
        <taxon>Batillariidae</taxon>
        <taxon>Batillaria</taxon>
    </lineage>
</organism>
<dbReference type="InterPro" id="IPR011990">
    <property type="entry name" value="TPR-like_helical_dom_sf"/>
</dbReference>
<dbReference type="SUPFAM" id="SSF52540">
    <property type="entry name" value="P-loop containing nucleoside triphosphate hydrolases"/>
    <property type="match status" value="1"/>
</dbReference>
<dbReference type="Gene3D" id="1.25.40.10">
    <property type="entry name" value="Tetratricopeptide repeat domain"/>
    <property type="match status" value="1"/>
</dbReference>
<dbReference type="EMBL" id="JACVVK020000199">
    <property type="protein sequence ID" value="KAK7485121.1"/>
    <property type="molecule type" value="Genomic_DNA"/>
</dbReference>
<dbReference type="InterPro" id="IPR051191">
    <property type="entry name" value="DCAF12"/>
</dbReference>
<feature type="region of interest" description="Disordered" evidence="2">
    <location>
        <begin position="1275"/>
        <end position="1400"/>
    </location>
</feature>
<feature type="region of interest" description="Disordered" evidence="2">
    <location>
        <begin position="1459"/>
        <end position="1500"/>
    </location>
</feature>
<dbReference type="PANTHER" id="PTHR19860">
    <property type="entry name" value="DDB1- AND CUL4-ASSOCIATED FACTOR 12-RELATED"/>
    <property type="match status" value="1"/>
</dbReference>
<dbReference type="SUPFAM" id="SSF48452">
    <property type="entry name" value="TPR-like"/>
    <property type="match status" value="1"/>
</dbReference>
<evidence type="ECO:0000313" key="4">
    <source>
        <dbReference type="Proteomes" id="UP001519460"/>
    </source>
</evidence>
<feature type="compositionally biased region" description="Basic and acidic residues" evidence="2">
    <location>
        <begin position="1373"/>
        <end position="1400"/>
    </location>
</feature>
<keyword evidence="4" id="KW-1185">Reference proteome</keyword>
<evidence type="ECO:0000256" key="2">
    <source>
        <dbReference type="SAM" id="MobiDB-lite"/>
    </source>
</evidence>
<protein>
    <recommendedName>
        <fullName evidence="5">DUF4062 domain-containing protein</fullName>
    </recommendedName>
</protein>
<comment type="caution">
    <text evidence="3">The sequence shown here is derived from an EMBL/GenBank/DDBJ whole genome shotgun (WGS) entry which is preliminary data.</text>
</comment>
<dbReference type="PANTHER" id="PTHR19860:SF18">
    <property type="entry name" value="DUF4062 DOMAIN-CONTAINING PROTEIN"/>
    <property type="match status" value="1"/>
</dbReference>
<feature type="region of interest" description="Disordered" evidence="2">
    <location>
        <begin position="1193"/>
        <end position="1214"/>
    </location>
</feature>
<sequence length="1666" mass="183486">MPKPKDGGSQFELRRPVTPYVCSTPADFQEERDWLSTHVFPKLTDVCRARGTHFSPVDVRWSSEDTTAQDGHLLRLLLDLVAGSSPYFLCLLGECYGPYRPEGSQPIKASVGQHAVQTSKADGDWLDLNFSMAAQCGHGWVLQDGHQNCSIPELEIIAATFRGRSQQCTFYYRQSEHLELRFPDLTDEELDEAAKPFLAESEHAGLKMQTLRQTIVKKGLPVSYFKTPQELGDLVLKDWIEILDNVYPPLADNGSFLDTAQYSQWLEREALLSRLQSTFVSSSAMESVLQQLTDFALSSLDTPPPPPEAEFKDTASMHSQSASTVFRQKPQVETPKYQSILLLSGDRGAGKSVALAHWLKDIAQDKFHGLCLIHSLVGASPGNGDIAVFLRQCVRDLRKQFLLTEVASCDDFDEGNSSWWSDSDAATPDDFPKLCQAFVAAAGLGPCILVLDGINDLSATHGLSQQEVKEFEWLPYPLPPHCRIIFSTTSADLSFRSLSRRGDVSVVMAPGIGDVSQKMSHLEAYLRPHVVPRIRSRKRQVCEMRMLVSPLALCVLGSELNSYSIHTDLDPYLDTHCETGSLRAFWTSCLQQWILEHSWTRDDEASVASKDDGQFDYTGWVADTLCLLAVSRGGLRQDELLQILEALGYAGPLQVTVLHWVQFRQRAGALLWETADGRIRFSHQHLQDITEYILLRSVSSATGDVTMMTAPAPHQMGKRKMHAHLATFFAQQPLSWRQLQELPWHLLMSGNLGQLLAYLTHGRVVHTLLAQRDRFPDAHHDLRLYWRALAQQGQLSGPHYLRTLKDLGLYTLPASFQTQLEKAASGDDDDVWLPQPEVIFSVEIEGQGVTSAIPYVSTPRFMPETVVPQQTDSGFFLTSPDQQLAIPDILDGVDSEVKKAVLASLAFAVAEFLLGDHQTRAGTMLLSSLLSYLQASFPLSVDTQFLLVRALERLGTQSVQDGDLQAAVSLYHQALRFTFDLDELDEDQCDHRQVDTFKGVLLGHHGYLQMVEGDVLEAGELLKEATESISHLTGNHVLRATLLYHTGLLRLRLAEYSRSESSLRQSLALRLQWHGQYHPEVADVLLALARLLNTPAYTRQFEQPEVEGLYRRALVVSERCLGSKDLQVSQILLELGEVVASEGSQQALAEARDLLQRSLDMRTTMLGADDVGTRAARQSVRKVEVALQLGQNDLSARRSGDPQGMRTKQGSRGLRHAYPAQAGQARGRAGSRAGLGSQIDIRSVSRESVLRHNRPDSIMSSAYSLMSASERLLASRPQSGAVPKVKAGSRITSATSSVGGRASLSVGWSAKSPFLTEGPPDLDEEDEALVSQREGVPPTQDSAGEREKGEPEGQRPESGSASPRRQLVVDLELGQRRTEGDASAREADAARGDAVDDDTPRLDSFAVHLDDGTILIGERPPAAKQRTAPAGGRKRVSMRPASAPRRLFQRYASAASNGNTSSTVVSVKPRPASQRSAFRSRMWSGRSGVTSVGSTGSHVSRCRVPGPHDIHPSNARSLQGPHSDISSLLGPPPAPRDNVATHLHHRSAFYHVPGRYPTNLQKYPPRRCQKTEGARLIDSVLSIKLAQAHRLGEMYPLPPSGSARAPSLGVNENDVTFIVRQTGVIRPNSYGDAILSSARATPDRVVETEAPAVTPAVKFREPIAVK</sequence>
<keyword evidence="1" id="KW-0677">Repeat</keyword>
<accession>A0ABD0KDN9</accession>
<feature type="region of interest" description="Disordered" evidence="2">
    <location>
        <begin position="1419"/>
        <end position="1441"/>
    </location>
</feature>
<proteinExistence type="predicted"/>
<evidence type="ECO:0008006" key="5">
    <source>
        <dbReference type="Google" id="ProtNLM"/>
    </source>
</evidence>
<feature type="compositionally biased region" description="Low complexity" evidence="2">
    <location>
        <begin position="1484"/>
        <end position="1499"/>
    </location>
</feature>
<evidence type="ECO:0000313" key="3">
    <source>
        <dbReference type="EMBL" id="KAK7485121.1"/>
    </source>
</evidence>
<reference evidence="3 4" key="1">
    <citation type="journal article" date="2023" name="Sci. Data">
        <title>Genome assembly of the Korean intertidal mud-creeper Batillaria attramentaria.</title>
        <authorList>
            <person name="Patra A.K."/>
            <person name="Ho P.T."/>
            <person name="Jun S."/>
            <person name="Lee S.J."/>
            <person name="Kim Y."/>
            <person name="Won Y.J."/>
        </authorList>
    </citation>
    <scope>NUCLEOTIDE SEQUENCE [LARGE SCALE GENOMIC DNA]</scope>
    <source>
        <strain evidence="3">Wonlab-2016</strain>
    </source>
</reference>
<name>A0ABD0KDN9_9CAEN</name>
<feature type="compositionally biased region" description="Basic and acidic residues" evidence="2">
    <location>
        <begin position="1343"/>
        <end position="1355"/>
    </location>
</feature>
<evidence type="ECO:0000256" key="1">
    <source>
        <dbReference type="ARBA" id="ARBA00022737"/>
    </source>
</evidence>